<dbReference type="Gene3D" id="1.10.3720.10">
    <property type="entry name" value="MetI-like"/>
    <property type="match status" value="1"/>
</dbReference>
<accession>A0A3N6P080</accession>
<evidence type="ECO:0000256" key="6">
    <source>
        <dbReference type="ARBA" id="ARBA00023136"/>
    </source>
</evidence>
<evidence type="ECO:0000256" key="4">
    <source>
        <dbReference type="ARBA" id="ARBA00022692"/>
    </source>
</evidence>
<dbReference type="PROSITE" id="PS50928">
    <property type="entry name" value="ABC_TM1"/>
    <property type="match status" value="1"/>
</dbReference>
<evidence type="ECO:0000256" key="5">
    <source>
        <dbReference type="ARBA" id="ARBA00022989"/>
    </source>
</evidence>
<evidence type="ECO:0000259" key="8">
    <source>
        <dbReference type="PROSITE" id="PS50928"/>
    </source>
</evidence>
<feature type="transmembrane region" description="Helical" evidence="7">
    <location>
        <begin position="101"/>
        <end position="124"/>
    </location>
</feature>
<evidence type="ECO:0000256" key="2">
    <source>
        <dbReference type="ARBA" id="ARBA00022448"/>
    </source>
</evidence>
<sequence>MVNLSYLGKRLGLMAVSLYAVITVLFFLFRILPGDPTSQVISPRFSAEQQEQLMAQYGLDEPLYTQYFLYMRNFMVGDLGQSFQHGEPVLPFILDRTINTLILTVPAIMIAFIVGPFIGALFAWHRNGRLDNYGTAIALTTYAAPIFWTGMLALMVFSFSLNILPSGGMRPAGEIPGSPLNRVFSFVTLQHAILPIVIFTLWRISRPILITRNTMIDVLGNDFIQLKKAEGTPESTIRYRHAMRNSLLPVVHYGALAIGYAFGGSVILETVFSWPGLGRTMWDAVQAHDYPVVQGAFFLMSFMVILFNFIADIVSTWLDPRVKDEGVVE</sequence>
<dbReference type="Proteomes" id="UP000273828">
    <property type="component" value="Unassembled WGS sequence"/>
</dbReference>
<comment type="similarity">
    <text evidence="7">Belongs to the binding-protein-dependent transport system permease family.</text>
</comment>
<proteinExistence type="inferred from homology"/>
<comment type="subcellular location">
    <subcellularLocation>
        <location evidence="1 7">Cell membrane</location>
        <topology evidence="1 7">Multi-pass membrane protein</topology>
    </subcellularLocation>
</comment>
<evidence type="ECO:0000313" key="9">
    <source>
        <dbReference type="EMBL" id="RQG87808.1"/>
    </source>
</evidence>
<keyword evidence="6 7" id="KW-0472">Membrane</keyword>
<feature type="domain" description="ABC transmembrane type-1" evidence="8">
    <location>
        <begin position="97"/>
        <end position="311"/>
    </location>
</feature>
<feature type="transmembrane region" description="Helical" evidence="7">
    <location>
        <begin position="292"/>
        <end position="311"/>
    </location>
</feature>
<comment type="caution">
    <text evidence="9">The sequence shown here is derived from an EMBL/GenBank/DDBJ whole genome shotgun (WGS) entry which is preliminary data.</text>
</comment>
<dbReference type="InterPro" id="IPR035906">
    <property type="entry name" value="MetI-like_sf"/>
</dbReference>
<dbReference type="GO" id="GO:0005886">
    <property type="term" value="C:plasma membrane"/>
    <property type="evidence" value="ECO:0007669"/>
    <property type="project" value="UniProtKB-SubCell"/>
</dbReference>
<dbReference type="CDD" id="cd06261">
    <property type="entry name" value="TM_PBP2"/>
    <property type="match status" value="1"/>
</dbReference>
<dbReference type="SUPFAM" id="SSF161098">
    <property type="entry name" value="MetI-like"/>
    <property type="match status" value="1"/>
</dbReference>
<dbReference type="PANTHER" id="PTHR43163">
    <property type="entry name" value="DIPEPTIDE TRANSPORT SYSTEM PERMEASE PROTEIN DPPB-RELATED"/>
    <property type="match status" value="1"/>
</dbReference>
<dbReference type="AlphaFoldDB" id="A0A3N6P080"/>
<protein>
    <submittedName>
        <fullName evidence="9">ABC transporter permease</fullName>
    </submittedName>
</protein>
<dbReference type="InterPro" id="IPR000515">
    <property type="entry name" value="MetI-like"/>
</dbReference>
<name>A0A3N6P080_9EURY</name>
<feature type="transmembrane region" description="Helical" evidence="7">
    <location>
        <begin position="183"/>
        <end position="202"/>
    </location>
</feature>
<organism evidence="9 10">
    <name type="scientific">Natrarchaeobius halalkaliphilus</name>
    <dbReference type="NCBI Taxonomy" id="1679091"/>
    <lineage>
        <taxon>Archaea</taxon>
        <taxon>Methanobacteriati</taxon>
        <taxon>Methanobacteriota</taxon>
        <taxon>Stenosarchaea group</taxon>
        <taxon>Halobacteria</taxon>
        <taxon>Halobacteriales</taxon>
        <taxon>Natrialbaceae</taxon>
        <taxon>Natrarchaeobius</taxon>
    </lineage>
</organism>
<keyword evidence="3" id="KW-1003">Cell membrane</keyword>
<evidence type="ECO:0000256" key="7">
    <source>
        <dbReference type="RuleBase" id="RU363032"/>
    </source>
</evidence>
<keyword evidence="5 7" id="KW-1133">Transmembrane helix</keyword>
<dbReference type="Pfam" id="PF00528">
    <property type="entry name" value="BPD_transp_1"/>
    <property type="match status" value="1"/>
</dbReference>
<dbReference type="InterPro" id="IPR045621">
    <property type="entry name" value="BPD_transp_1_N"/>
</dbReference>
<dbReference type="GO" id="GO:0055085">
    <property type="term" value="P:transmembrane transport"/>
    <property type="evidence" value="ECO:0007669"/>
    <property type="project" value="InterPro"/>
</dbReference>
<dbReference type="PANTHER" id="PTHR43163:SF6">
    <property type="entry name" value="DIPEPTIDE TRANSPORT SYSTEM PERMEASE PROTEIN DPPB-RELATED"/>
    <property type="match status" value="1"/>
</dbReference>
<dbReference type="RefSeq" id="WP_124179008.1">
    <property type="nucleotide sequence ID" value="NZ_REFY01000005.1"/>
</dbReference>
<evidence type="ECO:0000313" key="10">
    <source>
        <dbReference type="Proteomes" id="UP000273828"/>
    </source>
</evidence>
<evidence type="ECO:0000256" key="1">
    <source>
        <dbReference type="ARBA" id="ARBA00004651"/>
    </source>
</evidence>
<dbReference type="Pfam" id="PF19300">
    <property type="entry name" value="BPD_transp_1_N"/>
    <property type="match status" value="1"/>
</dbReference>
<gene>
    <name evidence="9" type="ORF">EA462_13120</name>
</gene>
<feature type="transmembrane region" description="Helical" evidence="7">
    <location>
        <begin position="136"/>
        <end position="163"/>
    </location>
</feature>
<evidence type="ECO:0000256" key="3">
    <source>
        <dbReference type="ARBA" id="ARBA00022475"/>
    </source>
</evidence>
<reference evidence="9 10" key="1">
    <citation type="submission" date="2018-10" db="EMBL/GenBank/DDBJ databases">
        <title>Natrarchaeobius chitinivorans gen. nov., sp. nov., and Natrarchaeobius haloalkaliphilus sp. nov., alkaliphilic, chitin-utilizing haloarchaea from hypersaline alkaline lakes.</title>
        <authorList>
            <person name="Sorokin D.Y."/>
            <person name="Elcheninov A.G."/>
            <person name="Kostrikina N.A."/>
            <person name="Bale N.J."/>
            <person name="Sinninghe Damste J.S."/>
            <person name="Khijniak T.V."/>
            <person name="Kublanov I.V."/>
            <person name="Toshchakov S.V."/>
        </authorList>
    </citation>
    <scope>NUCLEOTIDE SEQUENCE [LARGE SCALE GENOMIC DNA]</scope>
    <source>
        <strain evidence="9 10">AArcht-Sl</strain>
    </source>
</reference>
<dbReference type="EMBL" id="REFY01000005">
    <property type="protein sequence ID" value="RQG87808.1"/>
    <property type="molecule type" value="Genomic_DNA"/>
</dbReference>
<feature type="transmembrane region" description="Helical" evidence="7">
    <location>
        <begin position="12"/>
        <end position="32"/>
    </location>
</feature>
<dbReference type="OrthoDB" id="44105at2157"/>
<keyword evidence="10" id="KW-1185">Reference proteome</keyword>
<feature type="transmembrane region" description="Helical" evidence="7">
    <location>
        <begin position="250"/>
        <end position="272"/>
    </location>
</feature>
<keyword evidence="4 7" id="KW-0812">Transmembrane</keyword>
<keyword evidence="2 7" id="KW-0813">Transport</keyword>